<evidence type="ECO:0000256" key="11">
    <source>
        <dbReference type="ARBA" id="ARBA00022833"/>
    </source>
</evidence>
<reference evidence="15" key="1">
    <citation type="journal article" date="2019" name="Int. J. Syst. Evol. Microbiol.">
        <title>The Global Catalogue of Microorganisms (GCM) 10K type strain sequencing project: providing services to taxonomists for standard genome sequencing and annotation.</title>
        <authorList>
            <consortium name="The Broad Institute Genomics Platform"/>
            <consortium name="The Broad Institute Genome Sequencing Center for Infectious Disease"/>
            <person name="Wu L."/>
            <person name="Ma J."/>
        </authorList>
    </citation>
    <scope>NUCLEOTIDE SEQUENCE [LARGE SCALE GENOMIC DNA]</scope>
    <source>
        <strain evidence="15">CECT 8010</strain>
    </source>
</reference>
<keyword evidence="15" id="KW-1185">Reference proteome</keyword>
<evidence type="ECO:0000313" key="15">
    <source>
        <dbReference type="Proteomes" id="UP001595906"/>
    </source>
</evidence>
<evidence type="ECO:0000256" key="9">
    <source>
        <dbReference type="ARBA" id="ARBA00022764"/>
    </source>
</evidence>
<feature type="domain" description="Metallo-beta-lactamase" evidence="13">
    <location>
        <begin position="51"/>
        <end position="227"/>
    </location>
</feature>
<protein>
    <recommendedName>
        <fullName evidence="6">beta-lactamase</fullName>
        <ecNumber evidence="6">3.5.2.6</ecNumber>
    </recommendedName>
</protein>
<comment type="subcellular location">
    <subcellularLocation>
        <location evidence="3">Periplasm</location>
    </subcellularLocation>
</comment>
<evidence type="ECO:0000256" key="7">
    <source>
        <dbReference type="ARBA" id="ARBA00022723"/>
    </source>
</evidence>
<dbReference type="InterPro" id="IPR001279">
    <property type="entry name" value="Metallo-B-lactamas"/>
</dbReference>
<dbReference type="PROSITE" id="PS00743">
    <property type="entry name" value="BETA_LACTAMASE_B_1"/>
    <property type="match status" value="1"/>
</dbReference>
<organism evidence="14 15">
    <name type="scientific">Parasediminibacterium paludis</name>
    <dbReference type="NCBI Taxonomy" id="908966"/>
    <lineage>
        <taxon>Bacteria</taxon>
        <taxon>Pseudomonadati</taxon>
        <taxon>Bacteroidota</taxon>
        <taxon>Chitinophagia</taxon>
        <taxon>Chitinophagales</taxon>
        <taxon>Chitinophagaceae</taxon>
        <taxon>Parasediminibacterium</taxon>
    </lineage>
</organism>
<dbReference type="InterPro" id="IPR001018">
    <property type="entry name" value="Beta-lactamase_class-B_CS"/>
</dbReference>
<evidence type="ECO:0000256" key="2">
    <source>
        <dbReference type="ARBA" id="ARBA00001947"/>
    </source>
</evidence>
<dbReference type="PANTHER" id="PTHR42951:SF4">
    <property type="entry name" value="ACYL-COENZYME A THIOESTERASE MBLAC2"/>
    <property type="match status" value="1"/>
</dbReference>
<evidence type="ECO:0000259" key="13">
    <source>
        <dbReference type="SMART" id="SM00849"/>
    </source>
</evidence>
<evidence type="ECO:0000256" key="8">
    <source>
        <dbReference type="ARBA" id="ARBA00022729"/>
    </source>
</evidence>
<comment type="caution">
    <text evidence="14">The sequence shown here is derived from an EMBL/GenBank/DDBJ whole genome shotgun (WGS) entry which is preliminary data.</text>
</comment>
<gene>
    <name evidence="14" type="ORF">ACFOW1_08125</name>
</gene>
<dbReference type="Gene3D" id="3.60.15.10">
    <property type="entry name" value="Ribonuclease Z/Hydroxyacylglutathione hydrolase-like"/>
    <property type="match status" value="1"/>
</dbReference>
<keyword evidence="12" id="KW-0046">Antibiotic resistance</keyword>
<dbReference type="SMART" id="SM00849">
    <property type="entry name" value="Lactamase_B"/>
    <property type="match status" value="1"/>
</dbReference>
<keyword evidence="7" id="KW-0479">Metal-binding</keyword>
<dbReference type="PANTHER" id="PTHR42951">
    <property type="entry name" value="METALLO-BETA-LACTAMASE DOMAIN-CONTAINING"/>
    <property type="match status" value="1"/>
</dbReference>
<evidence type="ECO:0000256" key="10">
    <source>
        <dbReference type="ARBA" id="ARBA00022801"/>
    </source>
</evidence>
<dbReference type="Pfam" id="PF00753">
    <property type="entry name" value="Lactamase_B"/>
    <property type="match status" value="1"/>
</dbReference>
<keyword evidence="11" id="KW-0862">Zinc</keyword>
<dbReference type="EC" id="3.5.2.6" evidence="6"/>
<evidence type="ECO:0000256" key="12">
    <source>
        <dbReference type="ARBA" id="ARBA00023251"/>
    </source>
</evidence>
<accession>A0ABV8PXY3</accession>
<comment type="subunit">
    <text evidence="5">Monomer.</text>
</comment>
<evidence type="ECO:0000256" key="1">
    <source>
        <dbReference type="ARBA" id="ARBA00001526"/>
    </source>
</evidence>
<evidence type="ECO:0000256" key="6">
    <source>
        <dbReference type="ARBA" id="ARBA00012865"/>
    </source>
</evidence>
<dbReference type="CDD" id="cd16282">
    <property type="entry name" value="metallo-hydrolase-like_MBL-fold"/>
    <property type="match status" value="1"/>
</dbReference>
<evidence type="ECO:0000313" key="14">
    <source>
        <dbReference type="EMBL" id="MFC4231854.1"/>
    </source>
</evidence>
<dbReference type="Proteomes" id="UP001595906">
    <property type="component" value="Unassembled WGS sequence"/>
</dbReference>
<dbReference type="RefSeq" id="WP_379013469.1">
    <property type="nucleotide sequence ID" value="NZ_JBHSDC010000012.1"/>
</dbReference>
<dbReference type="SUPFAM" id="SSF56281">
    <property type="entry name" value="Metallo-hydrolase/oxidoreductase"/>
    <property type="match status" value="1"/>
</dbReference>
<sequence>MQRRSFLRTSSLSVGLLALTPKELLANLLQQPTFKITMLRNDIGIFTERGGTIAFHVSKKGIVVVDSQFPDQSKHLIDELKKQHEQPFTYLINTHHHGDHTGGNISFKDMVGHVVGHENCLINYKRVAAAQKNEDKQLFQDITFTDTWKQKIGNEHIKAQYFGAAHTNGDVIIHFEHANIAHMGDLMFNRRYPVIDRTAGASLKNWIQVLDKALVTYDNETIFVFGHAFDPEKVTGNKEDIKVFKDYIEKLLAFVDDEIKAGKSKDEIVKAKAIPGVTEMQGTGIDRNLQAAYEELTTK</sequence>
<proteinExistence type="inferred from homology"/>
<comment type="cofactor">
    <cofactor evidence="2">
        <name>Zn(2+)</name>
        <dbReference type="ChEBI" id="CHEBI:29105"/>
    </cofactor>
</comment>
<keyword evidence="9" id="KW-0574">Periplasm</keyword>
<evidence type="ECO:0000256" key="5">
    <source>
        <dbReference type="ARBA" id="ARBA00011245"/>
    </source>
</evidence>
<comment type="similarity">
    <text evidence="4">Belongs to the metallo-beta-lactamase superfamily. Class-B beta-lactamase family.</text>
</comment>
<evidence type="ECO:0000256" key="4">
    <source>
        <dbReference type="ARBA" id="ARBA00005250"/>
    </source>
</evidence>
<keyword evidence="10" id="KW-0378">Hydrolase</keyword>
<keyword evidence="8" id="KW-0732">Signal</keyword>
<dbReference type="EMBL" id="JBHSDC010000012">
    <property type="protein sequence ID" value="MFC4231854.1"/>
    <property type="molecule type" value="Genomic_DNA"/>
</dbReference>
<comment type="catalytic activity">
    <reaction evidence="1">
        <text>a beta-lactam + H2O = a substituted beta-amino acid</text>
        <dbReference type="Rhea" id="RHEA:20401"/>
        <dbReference type="ChEBI" id="CHEBI:15377"/>
        <dbReference type="ChEBI" id="CHEBI:35627"/>
        <dbReference type="ChEBI" id="CHEBI:140347"/>
        <dbReference type="EC" id="3.5.2.6"/>
    </reaction>
</comment>
<dbReference type="InterPro" id="IPR050855">
    <property type="entry name" value="NDM-1-like"/>
</dbReference>
<dbReference type="InterPro" id="IPR036866">
    <property type="entry name" value="RibonucZ/Hydroxyglut_hydro"/>
</dbReference>
<evidence type="ECO:0000256" key="3">
    <source>
        <dbReference type="ARBA" id="ARBA00004418"/>
    </source>
</evidence>
<name>A0ABV8PXY3_9BACT</name>